<sequence>MSFKDNLGLSMCIGVLCCCIFTLGQLVMFLSSHAPLRQNRYPPFIYFGHFDSLWLQILIDLCLLWHPTPGWVVWEISTAAHPTAWWLFAAIHCIAWLVIYGSCFVIDITELLGAKQVFYSLQGWPDPLSLKSEGLQRMYSHMRHPSFSALAVLLFAHPLMQLDRLLLAYALVLHQLLGWRVDAADYSYQRRMLQRKERDLCCS</sequence>
<comment type="similarity">
    <text evidence="2">Belongs to the nurim family.</text>
</comment>
<keyword evidence="3 8" id="KW-0812">Transmembrane</keyword>
<dbReference type="InterPro" id="IPR033580">
    <property type="entry name" value="Nurim-like"/>
</dbReference>
<dbReference type="EMBL" id="BPLR01003745">
    <property type="protein sequence ID" value="GIX88247.1"/>
    <property type="molecule type" value="Genomic_DNA"/>
</dbReference>
<dbReference type="PANTHER" id="PTHR31040">
    <property type="entry name" value="NURIM"/>
    <property type="match status" value="1"/>
</dbReference>
<evidence type="ECO:0000256" key="6">
    <source>
        <dbReference type="ARBA" id="ARBA00031700"/>
    </source>
</evidence>
<evidence type="ECO:0000256" key="8">
    <source>
        <dbReference type="SAM" id="Phobius"/>
    </source>
</evidence>
<evidence type="ECO:0000256" key="7">
    <source>
        <dbReference type="ARBA" id="ARBA00032957"/>
    </source>
</evidence>
<dbReference type="PANTHER" id="PTHR31040:SF1">
    <property type="entry name" value="NURIM"/>
    <property type="match status" value="1"/>
</dbReference>
<evidence type="ECO:0000256" key="5">
    <source>
        <dbReference type="ARBA" id="ARBA00023136"/>
    </source>
</evidence>
<reference evidence="9 10" key="1">
    <citation type="submission" date="2021-06" db="EMBL/GenBank/DDBJ databases">
        <title>Caerostris extrusa draft genome.</title>
        <authorList>
            <person name="Kono N."/>
            <person name="Arakawa K."/>
        </authorList>
    </citation>
    <scope>NUCLEOTIDE SEQUENCE [LARGE SCALE GENOMIC DNA]</scope>
</reference>
<comment type="subcellular location">
    <subcellularLocation>
        <location evidence="1">Nucleus inner membrane</location>
        <topology evidence="1">Multi-pass membrane protein</topology>
    </subcellularLocation>
</comment>
<evidence type="ECO:0000256" key="2">
    <source>
        <dbReference type="ARBA" id="ARBA00010631"/>
    </source>
</evidence>
<protein>
    <recommendedName>
        <fullName evidence="7">Nuclear envelope membrane protein</fullName>
    </recommendedName>
    <alternativeName>
        <fullName evidence="6">Nuclear rim protein</fullName>
    </alternativeName>
</protein>
<evidence type="ECO:0000313" key="10">
    <source>
        <dbReference type="Proteomes" id="UP001054945"/>
    </source>
</evidence>
<gene>
    <name evidence="9" type="primary">nrm</name>
    <name evidence="9" type="ORF">CEXT_280511</name>
</gene>
<dbReference type="AlphaFoldDB" id="A0AAV4NTQ7"/>
<accession>A0AAV4NTQ7</accession>
<keyword evidence="10" id="KW-1185">Reference proteome</keyword>
<evidence type="ECO:0000256" key="1">
    <source>
        <dbReference type="ARBA" id="ARBA00004473"/>
    </source>
</evidence>
<evidence type="ECO:0000256" key="3">
    <source>
        <dbReference type="ARBA" id="ARBA00022692"/>
    </source>
</evidence>
<keyword evidence="5 8" id="KW-0472">Membrane</keyword>
<organism evidence="9 10">
    <name type="scientific">Caerostris extrusa</name>
    <name type="common">Bark spider</name>
    <name type="synonym">Caerostris bankana</name>
    <dbReference type="NCBI Taxonomy" id="172846"/>
    <lineage>
        <taxon>Eukaryota</taxon>
        <taxon>Metazoa</taxon>
        <taxon>Ecdysozoa</taxon>
        <taxon>Arthropoda</taxon>
        <taxon>Chelicerata</taxon>
        <taxon>Arachnida</taxon>
        <taxon>Araneae</taxon>
        <taxon>Araneomorphae</taxon>
        <taxon>Entelegynae</taxon>
        <taxon>Araneoidea</taxon>
        <taxon>Araneidae</taxon>
        <taxon>Caerostris</taxon>
    </lineage>
</organism>
<comment type="caution">
    <text evidence="9">The sequence shown here is derived from an EMBL/GenBank/DDBJ whole genome shotgun (WGS) entry which is preliminary data.</text>
</comment>
<feature type="transmembrane region" description="Helical" evidence="8">
    <location>
        <begin position="86"/>
        <end position="106"/>
    </location>
</feature>
<dbReference type="GO" id="GO:0005637">
    <property type="term" value="C:nuclear inner membrane"/>
    <property type="evidence" value="ECO:0007669"/>
    <property type="project" value="UniProtKB-SubCell"/>
</dbReference>
<name>A0AAV4NTQ7_CAEEX</name>
<dbReference type="Proteomes" id="UP001054945">
    <property type="component" value="Unassembled WGS sequence"/>
</dbReference>
<feature type="transmembrane region" description="Helical" evidence="8">
    <location>
        <begin position="6"/>
        <end position="32"/>
    </location>
</feature>
<keyword evidence="4 8" id="KW-1133">Transmembrane helix</keyword>
<proteinExistence type="inferred from homology"/>
<evidence type="ECO:0000313" key="9">
    <source>
        <dbReference type="EMBL" id="GIX88247.1"/>
    </source>
</evidence>
<evidence type="ECO:0000256" key="4">
    <source>
        <dbReference type="ARBA" id="ARBA00022989"/>
    </source>
</evidence>